<organism evidence="4 5">
    <name type="scientific">Protomyces lactucae-debilis</name>
    <dbReference type="NCBI Taxonomy" id="2754530"/>
    <lineage>
        <taxon>Eukaryota</taxon>
        <taxon>Fungi</taxon>
        <taxon>Dikarya</taxon>
        <taxon>Ascomycota</taxon>
        <taxon>Taphrinomycotina</taxon>
        <taxon>Taphrinomycetes</taxon>
        <taxon>Taphrinales</taxon>
        <taxon>Protomycetaceae</taxon>
        <taxon>Protomyces</taxon>
    </lineage>
</organism>
<dbReference type="GeneID" id="63788281"/>
<dbReference type="PANTHER" id="PTHR12978">
    <property type="entry name" value="HISTIDINE TRIAD HIT PROTEIN MEMBER"/>
    <property type="match status" value="1"/>
</dbReference>
<dbReference type="OrthoDB" id="10264956at2759"/>
<feature type="binding site" evidence="3">
    <location>
        <position position="144"/>
    </location>
    <ligand>
        <name>substrate</name>
    </ligand>
</feature>
<comment type="caution">
    <text evidence="4">The sequence shown here is derived from an EMBL/GenBank/DDBJ whole genome shotgun (WGS) entry which is preliminary data.</text>
</comment>
<dbReference type="Pfam" id="PF11969">
    <property type="entry name" value="DcpS_C"/>
    <property type="match status" value="1"/>
</dbReference>
<dbReference type="SUPFAM" id="SSF54197">
    <property type="entry name" value="HIT-like"/>
    <property type="match status" value="1"/>
</dbReference>
<feature type="active site" description="Nucleophile" evidence="2">
    <location>
        <position position="236"/>
    </location>
</feature>
<protein>
    <submittedName>
        <fullName evidence="4">M7GpppN diphosphatase</fullName>
    </submittedName>
</protein>
<evidence type="ECO:0000256" key="2">
    <source>
        <dbReference type="PIRSR" id="PIRSR028973-1"/>
    </source>
</evidence>
<evidence type="ECO:0000313" key="5">
    <source>
        <dbReference type="Proteomes" id="UP000193685"/>
    </source>
</evidence>
<dbReference type="Proteomes" id="UP000193685">
    <property type="component" value="Unassembled WGS sequence"/>
</dbReference>
<dbReference type="InterPro" id="IPR011145">
    <property type="entry name" value="Scavenger_mRNA_decap_enz_N"/>
</dbReference>
<feature type="binding site" evidence="3">
    <location>
        <position position="134"/>
    </location>
    <ligand>
        <name>substrate</name>
    </ligand>
</feature>
<dbReference type="Gene3D" id="3.30.200.40">
    <property type="entry name" value="Scavenger mRNA decapping enzyme, N-terminal domain"/>
    <property type="match status" value="1"/>
</dbReference>
<dbReference type="PIRSF" id="PIRSF028973">
    <property type="entry name" value="Scavenger_mRNA_decap_enz"/>
    <property type="match status" value="1"/>
</dbReference>
<dbReference type="EMBL" id="MCFI01000032">
    <property type="protein sequence ID" value="ORY73897.1"/>
    <property type="molecule type" value="Genomic_DNA"/>
</dbReference>
<proteinExistence type="inferred from homology"/>
<dbReference type="PANTHER" id="PTHR12978:SF0">
    <property type="entry name" value="M7GPPPX DIPHOSPHATASE"/>
    <property type="match status" value="1"/>
</dbReference>
<evidence type="ECO:0000256" key="3">
    <source>
        <dbReference type="PIRSR" id="PIRSR028973-2"/>
    </source>
</evidence>
<dbReference type="SUPFAM" id="SSF102860">
    <property type="entry name" value="mRNA decapping enzyme DcpS N-terminal domain"/>
    <property type="match status" value="1"/>
</dbReference>
<dbReference type="Gene3D" id="3.30.428.10">
    <property type="entry name" value="HIT-like"/>
    <property type="match status" value="1"/>
</dbReference>
<feature type="binding site" evidence="3">
    <location>
        <position position="164"/>
    </location>
    <ligand>
        <name>substrate</name>
    </ligand>
</feature>
<dbReference type="OMA" id="PNTKWDG"/>
<dbReference type="Pfam" id="PF05652">
    <property type="entry name" value="DcpS"/>
    <property type="match status" value="1"/>
</dbReference>
<reference evidence="4 5" key="1">
    <citation type="submission" date="2016-07" db="EMBL/GenBank/DDBJ databases">
        <title>Pervasive Adenine N6-methylation of Active Genes in Fungi.</title>
        <authorList>
            <consortium name="DOE Joint Genome Institute"/>
            <person name="Mondo S.J."/>
            <person name="Dannebaum R.O."/>
            <person name="Kuo R.C."/>
            <person name="Labutti K."/>
            <person name="Haridas S."/>
            <person name="Kuo A."/>
            <person name="Salamov A."/>
            <person name="Ahrendt S.R."/>
            <person name="Lipzen A."/>
            <person name="Sullivan W."/>
            <person name="Andreopoulos W.B."/>
            <person name="Clum A."/>
            <person name="Lindquist E."/>
            <person name="Daum C."/>
            <person name="Ramamoorthy G.K."/>
            <person name="Gryganskyi A."/>
            <person name="Culley D."/>
            <person name="Magnuson J.K."/>
            <person name="James T.Y."/>
            <person name="O'Malley M.A."/>
            <person name="Stajich J.E."/>
            <person name="Spatafora J.W."/>
            <person name="Visel A."/>
            <person name="Grigoriev I.V."/>
        </authorList>
    </citation>
    <scope>NUCLEOTIDE SEQUENCE [LARGE SCALE GENOMIC DNA]</scope>
    <source>
        <strain evidence="4 5">12-1054</strain>
    </source>
</reference>
<dbReference type="GO" id="GO:0000340">
    <property type="term" value="F:RNA 7-methylguanosine cap binding"/>
    <property type="evidence" value="ECO:0007669"/>
    <property type="project" value="TreeGrafter"/>
</dbReference>
<dbReference type="InterPro" id="IPR036265">
    <property type="entry name" value="HIT-like_sf"/>
</dbReference>
<dbReference type="GO" id="GO:0000290">
    <property type="term" value="P:deadenylation-dependent decapping of nuclear-transcribed mRNA"/>
    <property type="evidence" value="ECO:0007669"/>
    <property type="project" value="InterPro"/>
</dbReference>
<name>A0A1Y2EQT6_PROLT</name>
<gene>
    <name evidence="4" type="ORF">BCR37DRAFT_395888</name>
</gene>
<keyword evidence="5" id="KW-1185">Reference proteome</keyword>
<evidence type="ECO:0000313" key="4">
    <source>
        <dbReference type="EMBL" id="ORY73897.1"/>
    </source>
</evidence>
<dbReference type="AlphaFoldDB" id="A0A1Y2EQT6"/>
<dbReference type="GO" id="GO:0016787">
    <property type="term" value="F:hydrolase activity"/>
    <property type="evidence" value="ECO:0007669"/>
    <property type="project" value="InterPro"/>
</dbReference>
<sequence length="267" mass="30409">MHIDSLLPEFVLDRVLREDSSYKSITLLGKIKDQYCIIVAEKTAFDTNALSAISQPEAINLDLENNIYHRAFVALKSDAFKLPSAKYSIIYPATEVHIAKYTAQKKRMIAETPELYTNVVQPYIQTMLGSRIDWVFNILKHEAEVDRILFEDTDPVQGFILLPDLKWDGKTLSALYMCAIVHRRDLQSLRDLRGEHIGFLQHLKEESQAAVKAKYGLEASQLRLYIHYQPSYYHLHIHVQSSDAEAGEGLAAGKAWLLDDDIALYIG</sequence>
<dbReference type="InterPro" id="IPR008594">
    <property type="entry name" value="DcpS/DCS2"/>
</dbReference>
<dbReference type="STRING" id="56484.A0A1Y2EQT6"/>
<dbReference type="RefSeq" id="XP_040721902.1">
    <property type="nucleotide sequence ID" value="XM_040871682.1"/>
</dbReference>
<feature type="binding site" evidence="3">
    <location>
        <begin position="227"/>
        <end position="238"/>
    </location>
    <ligand>
        <name>substrate</name>
    </ligand>
</feature>
<dbReference type="GO" id="GO:0000932">
    <property type="term" value="C:P-body"/>
    <property type="evidence" value="ECO:0007669"/>
    <property type="project" value="TreeGrafter"/>
</dbReference>
<feature type="binding site" evidence="3">
    <location>
        <position position="166"/>
    </location>
    <ligand>
        <name>substrate</name>
    </ligand>
</feature>
<dbReference type="GO" id="GO:0005634">
    <property type="term" value="C:nucleus"/>
    <property type="evidence" value="ECO:0007669"/>
    <property type="project" value="TreeGrafter"/>
</dbReference>
<evidence type="ECO:0000256" key="1">
    <source>
        <dbReference type="ARBA" id="ARBA00010208"/>
    </source>
</evidence>
<comment type="similarity">
    <text evidence="1">Belongs to the HIT family.</text>
</comment>
<accession>A0A1Y2EQT6</accession>